<dbReference type="EMBL" id="SJPU01000002">
    <property type="protein sequence ID" value="TWU15179.1"/>
    <property type="molecule type" value="Genomic_DNA"/>
</dbReference>
<protein>
    <submittedName>
        <fullName evidence="2">Uncharacterized protein</fullName>
    </submittedName>
</protein>
<feature type="region of interest" description="Disordered" evidence="1">
    <location>
        <begin position="74"/>
        <end position="99"/>
    </location>
</feature>
<reference evidence="2 3" key="1">
    <citation type="journal article" date="2020" name="Antonie Van Leeuwenhoek">
        <title>Rhodopirellula heiligendammensis sp. nov., Rhodopirellula pilleata sp. nov., and Rhodopirellula solitaria sp. nov. isolated from natural or artificial marine surfaces in Northern Germany and California, USA, and emended description of the genus Rhodopirellula.</title>
        <authorList>
            <person name="Kallscheuer N."/>
            <person name="Wiegand S."/>
            <person name="Jogler M."/>
            <person name="Boedeker C."/>
            <person name="Peeters S.H."/>
            <person name="Rast P."/>
            <person name="Heuer A."/>
            <person name="Jetten M.S.M."/>
            <person name="Rohde M."/>
            <person name="Jogler C."/>
        </authorList>
    </citation>
    <scope>NUCLEOTIDE SEQUENCE [LARGE SCALE GENOMIC DNA]</scope>
    <source>
        <strain evidence="2 3">Poly21</strain>
    </source>
</reference>
<sequence length="99" mass="11055">MGPKDVFFDHGTGYLSSGADKKVPDTFMSEGRRRRATPRSVFEERPLARVHQRLGDPLAKAGCVVDRPKSCVSPYLDPPTRDATLPEPRSGRKTLRKTM</sequence>
<evidence type="ECO:0000313" key="3">
    <source>
        <dbReference type="Proteomes" id="UP000319908"/>
    </source>
</evidence>
<accession>A0A5C6BWX5</accession>
<name>A0A5C6BWX5_9BACT</name>
<gene>
    <name evidence="2" type="ORF">Poly21_23720</name>
</gene>
<comment type="caution">
    <text evidence="2">The sequence shown here is derived from an EMBL/GenBank/DDBJ whole genome shotgun (WGS) entry which is preliminary data.</text>
</comment>
<proteinExistence type="predicted"/>
<dbReference type="Proteomes" id="UP000319908">
    <property type="component" value="Unassembled WGS sequence"/>
</dbReference>
<evidence type="ECO:0000256" key="1">
    <source>
        <dbReference type="SAM" id="MobiDB-lite"/>
    </source>
</evidence>
<evidence type="ECO:0000313" key="2">
    <source>
        <dbReference type="EMBL" id="TWU15179.1"/>
    </source>
</evidence>
<organism evidence="2 3">
    <name type="scientific">Allorhodopirellula heiligendammensis</name>
    <dbReference type="NCBI Taxonomy" id="2714739"/>
    <lineage>
        <taxon>Bacteria</taxon>
        <taxon>Pseudomonadati</taxon>
        <taxon>Planctomycetota</taxon>
        <taxon>Planctomycetia</taxon>
        <taxon>Pirellulales</taxon>
        <taxon>Pirellulaceae</taxon>
        <taxon>Allorhodopirellula</taxon>
    </lineage>
</organism>
<keyword evidence="3" id="KW-1185">Reference proteome</keyword>
<dbReference type="AlphaFoldDB" id="A0A5C6BWX5"/>